<dbReference type="Proteomes" id="UP000198430">
    <property type="component" value="Unassembled WGS sequence"/>
</dbReference>
<organism evidence="4 5">
    <name type="scientific">Secundilactobacillus pentosiphilus</name>
    <dbReference type="NCBI Taxonomy" id="1714682"/>
    <lineage>
        <taxon>Bacteria</taxon>
        <taxon>Bacillati</taxon>
        <taxon>Bacillota</taxon>
        <taxon>Bacilli</taxon>
        <taxon>Lactobacillales</taxon>
        <taxon>Lactobacillaceae</taxon>
        <taxon>Secundilactobacillus</taxon>
    </lineage>
</organism>
<accession>A0A1Z5ISC2</accession>
<dbReference type="PANTHER" id="PTHR22916">
    <property type="entry name" value="GLYCOSYLTRANSFERASE"/>
    <property type="match status" value="1"/>
</dbReference>
<dbReference type="AlphaFoldDB" id="A0A1Z5ISC2"/>
<evidence type="ECO:0000313" key="4">
    <source>
        <dbReference type="EMBL" id="GAX04674.1"/>
    </source>
</evidence>
<proteinExistence type="predicted"/>
<protein>
    <submittedName>
        <fullName evidence="4">Glycosyl transferase 2 family protein</fullName>
    </submittedName>
</protein>
<name>A0A1Z5ISC2_9LACO</name>
<dbReference type="InterPro" id="IPR029044">
    <property type="entry name" value="Nucleotide-diphossugar_trans"/>
</dbReference>
<dbReference type="Pfam" id="PF00535">
    <property type="entry name" value="Glycos_transf_2"/>
    <property type="match status" value="1"/>
</dbReference>
<comment type="caution">
    <text evidence="4">The sequence shown here is derived from an EMBL/GenBank/DDBJ whole genome shotgun (WGS) entry which is preliminary data.</text>
</comment>
<reference evidence="4 5" key="1">
    <citation type="submission" date="2015-11" db="EMBL/GenBank/DDBJ databases">
        <title>Draft genome sequences of new species of the genus Lactobacillus isolated from orchardgrass silage.</title>
        <authorList>
            <person name="Tohno M."/>
            <person name="Tanizawa Y."/>
            <person name="Arita M."/>
        </authorList>
    </citation>
    <scope>NUCLEOTIDE SEQUENCE [LARGE SCALE GENOMIC DNA]</scope>
    <source>
        <strain evidence="4 5">IWT140</strain>
    </source>
</reference>
<keyword evidence="2 4" id="KW-0808">Transferase</keyword>
<sequence>MKENKYILSIIVPVYNSSKYLPRFLKSVISQKVDASFEVVFIDDGSLDNSVQVIHKYCRGRINYRILRQENKKQAAARNFGLDVARGKYIYLCDSDDKLTNGCLKNMLDAMENNNAELYVCGVKIQFPKKTYIDSCFVFRQSKHIIEKYVTQNSESDVGLWNKCFVNKVIQKYNIRFDNGNFFEDSLFVLEYLSVIDLSKIYYTKFVGYILYKNNGSTTRSFKAEIDILAKDYIDKASKILRRYNFPSKVNIGFQNRINLHVLHHHIIFDKNFSDFKLKRYTRGRLLLKKFGGMLTFKYRLSVFFAWLFPRAYKNLYYHWKG</sequence>
<dbReference type="Gene3D" id="3.90.550.10">
    <property type="entry name" value="Spore Coat Polysaccharide Biosynthesis Protein SpsA, Chain A"/>
    <property type="match status" value="1"/>
</dbReference>
<keyword evidence="1" id="KW-0328">Glycosyltransferase</keyword>
<evidence type="ECO:0000256" key="2">
    <source>
        <dbReference type="ARBA" id="ARBA00022679"/>
    </source>
</evidence>
<dbReference type="CDD" id="cd00761">
    <property type="entry name" value="Glyco_tranf_GTA_type"/>
    <property type="match status" value="1"/>
</dbReference>
<keyword evidence="5" id="KW-1185">Reference proteome</keyword>
<dbReference type="InterPro" id="IPR001173">
    <property type="entry name" value="Glyco_trans_2-like"/>
</dbReference>
<evidence type="ECO:0000313" key="5">
    <source>
        <dbReference type="Proteomes" id="UP000198430"/>
    </source>
</evidence>
<evidence type="ECO:0000259" key="3">
    <source>
        <dbReference type="Pfam" id="PF00535"/>
    </source>
</evidence>
<dbReference type="RefSeq" id="WP_089089623.1">
    <property type="nucleotide sequence ID" value="NZ_BCMH01000028.1"/>
</dbReference>
<dbReference type="GO" id="GO:0016757">
    <property type="term" value="F:glycosyltransferase activity"/>
    <property type="evidence" value="ECO:0007669"/>
    <property type="project" value="UniProtKB-KW"/>
</dbReference>
<dbReference type="PANTHER" id="PTHR22916:SF51">
    <property type="entry name" value="GLYCOSYLTRANSFERASE EPSH-RELATED"/>
    <property type="match status" value="1"/>
</dbReference>
<feature type="domain" description="Glycosyltransferase 2-like" evidence="3">
    <location>
        <begin position="9"/>
        <end position="131"/>
    </location>
</feature>
<gene>
    <name evidence="4" type="ORF">IWT140_02317</name>
</gene>
<dbReference type="EMBL" id="BCMH01000028">
    <property type="protein sequence ID" value="GAX04674.1"/>
    <property type="molecule type" value="Genomic_DNA"/>
</dbReference>
<evidence type="ECO:0000256" key="1">
    <source>
        <dbReference type="ARBA" id="ARBA00022676"/>
    </source>
</evidence>
<dbReference type="SUPFAM" id="SSF53448">
    <property type="entry name" value="Nucleotide-diphospho-sugar transferases"/>
    <property type="match status" value="1"/>
</dbReference>